<dbReference type="EMBL" id="PDUG01000001">
    <property type="protein sequence ID" value="PIC53765.1"/>
    <property type="molecule type" value="Genomic_DNA"/>
</dbReference>
<proteinExistence type="predicted"/>
<sequence length="112" mass="12699">MSSSIADDTIGHYDFYLYNISRYALHRPSLLYPGDVVSGCPMSFRCASGQVPVLTTRERSYEVRVVEMFCTDQMWTLIDGSDVTQQAPYVFLTCVDFCKLACFKTANVYSSF</sequence>
<reference evidence="2" key="1">
    <citation type="submission" date="2017-10" db="EMBL/GenBank/DDBJ databases">
        <title>Rapid genome shrinkage in a self-fertile nematode reveals novel sperm competition proteins.</title>
        <authorList>
            <person name="Yin D."/>
            <person name="Schwarz E.M."/>
            <person name="Thomas C.G."/>
            <person name="Felde R.L."/>
            <person name="Korf I.F."/>
            <person name="Cutter A.D."/>
            <person name="Schartner C.M."/>
            <person name="Ralston E.J."/>
            <person name="Meyer B.J."/>
            <person name="Haag E.S."/>
        </authorList>
    </citation>
    <scope>NUCLEOTIDE SEQUENCE [LARGE SCALE GENOMIC DNA]</scope>
    <source>
        <strain evidence="2">JU1422</strain>
    </source>
</reference>
<keyword evidence="2" id="KW-1185">Reference proteome</keyword>
<gene>
    <name evidence="1" type="primary">Cnig_chr_I.g3328</name>
    <name evidence="1" type="ORF">B9Z55_003328</name>
</gene>
<protein>
    <submittedName>
        <fullName evidence="1">Uncharacterized protein</fullName>
    </submittedName>
</protein>
<name>A0A2G5VPM7_9PELO</name>
<evidence type="ECO:0000313" key="1">
    <source>
        <dbReference type="EMBL" id="PIC53765.1"/>
    </source>
</evidence>
<accession>A0A2G5VPM7</accession>
<evidence type="ECO:0000313" key="2">
    <source>
        <dbReference type="Proteomes" id="UP000230233"/>
    </source>
</evidence>
<comment type="caution">
    <text evidence="1">The sequence shown here is derived from an EMBL/GenBank/DDBJ whole genome shotgun (WGS) entry which is preliminary data.</text>
</comment>
<dbReference type="AlphaFoldDB" id="A0A2G5VPM7"/>
<dbReference type="Proteomes" id="UP000230233">
    <property type="component" value="Chromosome I"/>
</dbReference>
<organism evidence="1 2">
    <name type="scientific">Caenorhabditis nigoni</name>
    <dbReference type="NCBI Taxonomy" id="1611254"/>
    <lineage>
        <taxon>Eukaryota</taxon>
        <taxon>Metazoa</taxon>
        <taxon>Ecdysozoa</taxon>
        <taxon>Nematoda</taxon>
        <taxon>Chromadorea</taxon>
        <taxon>Rhabditida</taxon>
        <taxon>Rhabditina</taxon>
        <taxon>Rhabditomorpha</taxon>
        <taxon>Rhabditoidea</taxon>
        <taxon>Rhabditidae</taxon>
        <taxon>Peloderinae</taxon>
        <taxon>Caenorhabditis</taxon>
    </lineage>
</organism>